<evidence type="ECO:0000256" key="1">
    <source>
        <dbReference type="ARBA" id="ARBA00023027"/>
    </source>
</evidence>
<dbReference type="KEGG" id="rsz:108816297"/>
<dbReference type="AlphaFoldDB" id="A0A9W3C4N5"/>
<dbReference type="PANTHER" id="PTHR32009:SF49">
    <property type="entry name" value="DISEASE RESISTANCE PROTEIN (TIR-NBS-LRR CLASS) FAMILY"/>
    <property type="match status" value="1"/>
</dbReference>
<dbReference type="GeneID" id="108816297"/>
<name>A0A9W3C4N5_RAPSA</name>
<dbReference type="InterPro" id="IPR035897">
    <property type="entry name" value="Toll_tir_struct_dom_sf"/>
</dbReference>
<organism evidence="3 4">
    <name type="scientific">Raphanus sativus</name>
    <name type="common">Radish</name>
    <name type="synonym">Raphanus raphanistrum var. sativus</name>
    <dbReference type="NCBI Taxonomy" id="3726"/>
    <lineage>
        <taxon>Eukaryota</taxon>
        <taxon>Viridiplantae</taxon>
        <taxon>Streptophyta</taxon>
        <taxon>Embryophyta</taxon>
        <taxon>Tracheophyta</taxon>
        <taxon>Spermatophyta</taxon>
        <taxon>Magnoliopsida</taxon>
        <taxon>eudicotyledons</taxon>
        <taxon>Gunneridae</taxon>
        <taxon>Pentapetalae</taxon>
        <taxon>rosids</taxon>
        <taxon>malvids</taxon>
        <taxon>Brassicales</taxon>
        <taxon>Brassicaceae</taxon>
        <taxon>Brassiceae</taxon>
        <taxon>Raphanus</taxon>
    </lineage>
</organism>
<dbReference type="InterPro" id="IPR000157">
    <property type="entry name" value="TIR_dom"/>
</dbReference>
<dbReference type="RefSeq" id="XP_056846561.1">
    <property type="nucleotide sequence ID" value="XM_056990581.1"/>
</dbReference>
<dbReference type="Proteomes" id="UP000504610">
    <property type="component" value="Chromosome 7"/>
</dbReference>
<dbReference type="PANTHER" id="PTHR32009">
    <property type="entry name" value="TMV RESISTANCE PROTEIN N-LIKE"/>
    <property type="match status" value="1"/>
</dbReference>
<dbReference type="SMART" id="SM00255">
    <property type="entry name" value="TIR"/>
    <property type="match status" value="2"/>
</dbReference>
<gene>
    <name evidence="4" type="primary">LOC108816297</name>
</gene>
<dbReference type="PROSITE" id="PS50104">
    <property type="entry name" value="TIR"/>
    <property type="match status" value="2"/>
</dbReference>
<evidence type="ECO:0000259" key="2">
    <source>
        <dbReference type="PROSITE" id="PS50104"/>
    </source>
</evidence>
<feature type="domain" description="TIR" evidence="2">
    <location>
        <begin position="233"/>
        <end position="357"/>
    </location>
</feature>
<dbReference type="FunFam" id="3.40.50.10140:FF:000007">
    <property type="entry name" value="Disease resistance protein (TIR-NBS-LRR class)"/>
    <property type="match status" value="1"/>
</dbReference>
<keyword evidence="3" id="KW-1185">Reference proteome</keyword>
<proteinExistence type="predicted"/>
<accession>A0A9W3C4N5</accession>
<dbReference type="SUPFAM" id="SSF52200">
    <property type="entry name" value="Toll/Interleukin receptor TIR domain"/>
    <property type="match status" value="2"/>
</dbReference>
<sequence length="383" mass="44219">MNFFKNFKGWRMFHPACCLRRTGPGDRQMERTNQDLQVFISFRGEDVRGTILSLLKNKLKDEGVNVMTDEDMDRGKKIDENLLKLIRDSKVAVVIFSENYSQSHWCLDELVEIEKQMELKNLDPLPIFFEVKASHVALERHNPFKDILLRLEDDERETARTVGRKALKDADKRFVRWRRALKSITGISGLKYIKDSNEALLVKDIVKTVKKMLGEVVSTDDVHDPIRAQPIVPQQKVFISFGGHDDDTRPGFISYLQAGLERSGINFYINIENMTKGYDIEELITNVRESRIALVIFTESYLSSAWCLEELVEINKCMMTGLTVIPIFYKVEPEYVLNGELGEIYKQLVSNWELRTLGSTDGIMLLSQLEKDRIMLLSQLERG</sequence>
<dbReference type="Pfam" id="PF01582">
    <property type="entry name" value="TIR"/>
    <property type="match status" value="2"/>
</dbReference>
<evidence type="ECO:0000313" key="3">
    <source>
        <dbReference type="Proteomes" id="UP000504610"/>
    </source>
</evidence>
<evidence type="ECO:0000313" key="4">
    <source>
        <dbReference type="RefSeq" id="XP_056846561.1"/>
    </source>
</evidence>
<feature type="domain" description="TIR" evidence="2">
    <location>
        <begin position="34"/>
        <end position="213"/>
    </location>
</feature>
<protein>
    <submittedName>
        <fullName evidence="4">Protein PHLOEM PROTEIN 2-LIKE A8-like</fullName>
    </submittedName>
</protein>
<keyword evidence="1" id="KW-0520">NAD</keyword>
<dbReference type="GO" id="GO:0007165">
    <property type="term" value="P:signal transduction"/>
    <property type="evidence" value="ECO:0007669"/>
    <property type="project" value="InterPro"/>
</dbReference>
<reference evidence="3" key="1">
    <citation type="journal article" date="2019" name="Database">
        <title>The radish genome database (RadishGD): an integrated information resource for radish genomics.</title>
        <authorList>
            <person name="Yu H.J."/>
            <person name="Baek S."/>
            <person name="Lee Y.J."/>
            <person name="Cho A."/>
            <person name="Mun J.H."/>
        </authorList>
    </citation>
    <scope>NUCLEOTIDE SEQUENCE [LARGE SCALE GENOMIC DNA]</scope>
    <source>
        <strain evidence="3">cv. WK10039</strain>
    </source>
</reference>
<dbReference type="OrthoDB" id="1081807at2759"/>
<reference evidence="4" key="2">
    <citation type="submission" date="2025-08" db="UniProtKB">
        <authorList>
            <consortium name="RefSeq"/>
        </authorList>
    </citation>
    <scope>IDENTIFICATION</scope>
    <source>
        <tissue evidence="4">Leaf</tissue>
    </source>
</reference>
<dbReference type="Gene3D" id="3.40.50.10140">
    <property type="entry name" value="Toll/interleukin-1 receptor homology (TIR) domain"/>
    <property type="match status" value="2"/>
</dbReference>